<keyword evidence="2" id="KW-1185">Reference proteome</keyword>
<name>A0AAV4X8N2_9ARAC</name>
<evidence type="ECO:0000313" key="2">
    <source>
        <dbReference type="Proteomes" id="UP001054837"/>
    </source>
</evidence>
<sequence length="92" mass="10281">MDGRGRRIISIGLKPNSRTNTQMTAPEWTRLAGRWSSSCGGTSTYECPNIRVFRDTSRRASDFLLLVTSEIRDTSPVRFGSLVTRSRAITIS</sequence>
<reference evidence="1 2" key="1">
    <citation type="submission" date="2021-06" db="EMBL/GenBank/DDBJ databases">
        <title>Caerostris darwini draft genome.</title>
        <authorList>
            <person name="Kono N."/>
            <person name="Arakawa K."/>
        </authorList>
    </citation>
    <scope>NUCLEOTIDE SEQUENCE [LARGE SCALE GENOMIC DNA]</scope>
</reference>
<organism evidence="1 2">
    <name type="scientific">Caerostris darwini</name>
    <dbReference type="NCBI Taxonomy" id="1538125"/>
    <lineage>
        <taxon>Eukaryota</taxon>
        <taxon>Metazoa</taxon>
        <taxon>Ecdysozoa</taxon>
        <taxon>Arthropoda</taxon>
        <taxon>Chelicerata</taxon>
        <taxon>Arachnida</taxon>
        <taxon>Araneae</taxon>
        <taxon>Araneomorphae</taxon>
        <taxon>Entelegynae</taxon>
        <taxon>Araneoidea</taxon>
        <taxon>Araneidae</taxon>
        <taxon>Caerostris</taxon>
    </lineage>
</organism>
<proteinExistence type="predicted"/>
<accession>A0AAV4X8N2</accession>
<comment type="caution">
    <text evidence="1">The sequence shown here is derived from an EMBL/GenBank/DDBJ whole genome shotgun (WGS) entry which is preliminary data.</text>
</comment>
<evidence type="ECO:0000313" key="1">
    <source>
        <dbReference type="EMBL" id="GIY90316.1"/>
    </source>
</evidence>
<dbReference type="EMBL" id="BPLQ01015712">
    <property type="protein sequence ID" value="GIY90316.1"/>
    <property type="molecule type" value="Genomic_DNA"/>
</dbReference>
<gene>
    <name evidence="1" type="ORF">CDAR_416981</name>
</gene>
<dbReference type="AlphaFoldDB" id="A0AAV4X8N2"/>
<dbReference type="Proteomes" id="UP001054837">
    <property type="component" value="Unassembled WGS sequence"/>
</dbReference>
<protein>
    <submittedName>
        <fullName evidence="1">Uncharacterized protein</fullName>
    </submittedName>
</protein>